<dbReference type="Pfam" id="PF04255">
    <property type="entry name" value="DUF433"/>
    <property type="match status" value="1"/>
</dbReference>
<dbReference type="InterPro" id="IPR007367">
    <property type="entry name" value="DUF433"/>
</dbReference>
<dbReference type="PANTHER" id="PTHR34849">
    <property type="entry name" value="SSL5025 PROTEIN"/>
    <property type="match status" value="1"/>
</dbReference>
<gene>
    <name evidence="1" type="ORF">HNP98_002639</name>
</gene>
<dbReference type="Gene3D" id="1.10.10.10">
    <property type="entry name" value="Winged helix-like DNA-binding domain superfamily/Winged helix DNA-binding domain"/>
    <property type="match status" value="1"/>
</dbReference>
<proteinExistence type="predicted"/>
<dbReference type="SUPFAM" id="SSF46689">
    <property type="entry name" value="Homeodomain-like"/>
    <property type="match status" value="1"/>
</dbReference>
<dbReference type="PANTHER" id="PTHR34849:SF3">
    <property type="entry name" value="SSR2962 PROTEIN"/>
    <property type="match status" value="1"/>
</dbReference>
<accession>A0ABX2FTT3</accession>
<comment type="caution">
    <text evidence="1">The sequence shown here is derived from an EMBL/GenBank/DDBJ whole genome shotgun (WGS) entry which is preliminary data.</text>
</comment>
<keyword evidence="2" id="KW-1185">Reference proteome</keyword>
<reference evidence="1 2" key="1">
    <citation type="submission" date="2020-05" db="EMBL/GenBank/DDBJ databases">
        <title>Genomic Encyclopedia of Type Strains, Phase IV (KMG-V): Genome sequencing to study the core and pangenomes of soil and plant-associated prokaryotes.</title>
        <authorList>
            <person name="Whitman W."/>
        </authorList>
    </citation>
    <scope>NUCLEOTIDE SEQUENCE [LARGE SCALE GENOMIC DNA]</scope>
    <source>
        <strain evidence="1 2">9A</strain>
    </source>
</reference>
<organism evidence="1 2">
    <name type="scientific">Hymenobacter caeli</name>
    <dbReference type="NCBI Taxonomy" id="2735894"/>
    <lineage>
        <taxon>Bacteria</taxon>
        <taxon>Pseudomonadati</taxon>
        <taxon>Bacteroidota</taxon>
        <taxon>Cytophagia</taxon>
        <taxon>Cytophagales</taxon>
        <taxon>Hymenobacteraceae</taxon>
        <taxon>Hymenobacter</taxon>
    </lineage>
</organism>
<protein>
    <submittedName>
        <fullName evidence="1">Uncharacterized protein (DUF433 family)</fullName>
    </submittedName>
</protein>
<dbReference type="InterPro" id="IPR036388">
    <property type="entry name" value="WH-like_DNA-bd_sf"/>
</dbReference>
<name>A0ABX2FTT3_9BACT</name>
<dbReference type="RefSeq" id="WP_173810507.1">
    <property type="nucleotide sequence ID" value="NZ_JABSNP010000011.1"/>
</dbReference>
<dbReference type="InterPro" id="IPR009057">
    <property type="entry name" value="Homeodomain-like_sf"/>
</dbReference>
<dbReference type="Proteomes" id="UP000779507">
    <property type="component" value="Unassembled WGS sequence"/>
</dbReference>
<dbReference type="EMBL" id="JABSNP010000011">
    <property type="protein sequence ID" value="NRT19805.1"/>
    <property type="molecule type" value="Genomic_DNA"/>
</dbReference>
<evidence type="ECO:0000313" key="1">
    <source>
        <dbReference type="EMBL" id="NRT19805.1"/>
    </source>
</evidence>
<evidence type="ECO:0000313" key="2">
    <source>
        <dbReference type="Proteomes" id="UP000779507"/>
    </source>
</evidence>
<sequence>MKAINSDPEILGGTLVFNGTRVPIKNLFDYLETGETIEEFLADFPSVARDQVLGVLAFSQQILSASTQLLHENPA</sequence>